<proteinExistence type="predicted"/>
<dbReference type="AlphaFoldDB" id="A0AAQ4CP67"/>
<dbReference type="SMART" id="SM00670">
    <property type="entry name" value="PINc"/>
    <property type="match status" value="1"/>
</dbReference>
<dbReference type="KEGG" id="scas:SACC_06150"/>
<dbReference type="Gene3D" id="3.40.50.1010">
    <property type="entry name" value="5'-nuclease"/>
    <property type="match status" value="1"/>
</dbReference>
<gene>
    <name evidence="2" type="ORF">SACC_06150</name>
</gene>
<accession>A0AAQ4CP67</accession>
<evidence type="ECO:0000313" key="3">
    <source>
        <dbReference type="Proteomes" id="UP001319921"/>
    </source>
</evidence>
<organism evidence="2 3">
    <name type="scientific">Saccharolobus caldissimus</name>
    <dbReference type="NCBI Taxonomy" id="1702097"/>
    <lineage>
        <taxon>Archaea</taxon>
        <taxon>Thermoproteota</taxon>
        <taxon>Thermoprotei</taxon>
        <taxon>Sulfolobales</taxon>
        <taxon>Sulfolobaceae</taxon>
        <taxon>Saccharolobus</taxon>
    </lineage>
</organism>
<dbReference type="InterPro" id="IPR029060">
    <property type="entry name" value="PIN-like_dom_sf"/>
</dbReference>
<dbReference type="InterPro" id="IPR002716">
    <property type="entry name" value="PIN_dom"/>
</dbReference>
<protein>
    <recommendedName>
        <fullName evidence="1">PIN domain-containing protein</fullName>
    </recommendedName>
</protein>
<name>A0AAQ4CP67_9CREN</name>
<dbReference type="Pfam" id="PF18477">
    <property type="entry name" value="PIN_9"/>
    <property type="match status" value="1"/>
</dbReference>
<reference evidence="2 3" key="1">
    <citation type="journal article" date="2022" name="Microbiol. Resour. Announc.">
        <title>Complete Genome Sequence of the Hyperthermophilic and Acidophilic Archaeon Saccharolobus caldissimus Strain HS-3T.</title>
        <authorList>
            <person name="Sakai H.D."/>
            <person name="Kurosawa N."/>
        </authorList>
    </citation>
    <scope>NUCLEOTIDE SEQUENCE [LARGE SCALE GENOMIC DNA]</scope>
    <source>
        <strain evidence="2 3">JCM32116</strain>
    </source>
</reference>
<dbReference type="Proteomes" id="UP001319921">
    <property type="component" value="Chromosome"/>
</dbReference>
<feature type="domain" description="PIN" evidence="1">
    <location>
        <begin position="12"/>
        <end position="120"/>
    </location>
</feature>
<keyword evidence="3" id="KW-1185">Reference proteome</keyword>
<dbReference type="CDD" id="cd09879">
    <property type="entry name" value="PIN_VapC_AF0591-like"/>
    <property type="match status" value="1"/>
</dbReference>
<dbReference type="EMBL" id="AP025226">
    <property type="protein sequence ID" value="BDB97598.1"/>
    <property type="molecule type" value="Genomic_DNA"/>
</dbReference>
<sequence length="145" mass="17359">MENDRMGYNRNLKILIDTNILLYIYNGLDPFFGIITSFNYKPEFYIHINVLKELELLNEKYKNRFVIPAKVRMAKKYLDTYKNMWILIRDYEELPTDEALIMTAIKYNMFIFTNDKELKNKAIKKGIGVIFLQKRGKIIKSLYPI</sequence>
<dbReference type="InterPro" id="IPR041120">
    <property type="entry name" value="PIN_9"/>
</dbReference>
<dbReference type="SUPFAM" id="SSF88723">
    <property type="entry name" value="PIN domain-like"/>
    <property type="match status" value="1"/>
</dbReference>
<evidence type="ECO:0000313" key="2">
    <source>
        <dbReference type="EMBL" id="BDB97598.1"/>
    </source>
</evidence>
<evidence type="ECO:0000259" key="1">
    <source>
        <dbReference type="SMART" id="SM00670"/>
    </source>
</evidence>